<organism evidence="3 8">
    <name type="scientific">Streptomyces albidoflavus</name>
    <dbReference type="NCBI Taxonomy" id="1886"/>
    <lineage>
        <taxon>Bacteria</taxon>
        <taxon>Bacillati</taxon>
        <taxon>Actinomycetota</taxon>
        <taxon>Actinomycetes</taxon>
        <taxon>Kitasatosporales</taxon>
        <taxon>Streptomycetaceae</taxon>
        <taxon>Streptomyces</taxon>
        <taxon>Streptomyces albidoflavus group</taxon>
    </lineage>
</organism>
<dbReference type="Proteomes" id="UP000292095">
    <property type="component" value="Unassembled WGS sequence"/>
</dbReference>
<reference evidence="3" key="2">
    <citation type="submission" date="2022-09" db="EMBL/GenBank/DDBJ databases">
        <title>Whole genome shotgun sequence of Streptomyces albidoflavus NBRC 12854.</title>
        <authorList>
            <person name="Komaki H."/>
            <person name="Tamura T."/>
        </authorList>
    </citation>
    <scope>NUCLEOTIDE SEQUENCE</scope>
    <source>
        <strain evidence="3">NBRC 12854</strain>
    </source>
</reference>
<dbReference type="NCBIfam" id="NF005559">
    <property type="entry name" value="PRK07231.1"/>
    <property type="match status" value="1"/>
</dbReference>
<name>A0A126XWL9_9ACTN</name>
<dbReference type="InterPro" id="IPR002347">
    <property type="entry name" value="SDR_fam"/>
</dbReference>
<protein>
    <submittedName>
        <fullName evidence="4">3-oxoacyl-ACP reductase</fullName>
    </submittedName>
    <submittedName>
        <fullName evidence="3">Short-chain dehydrogenase/reductase</fullName>
    </submittedName>
</protein>
<evidence type="ECO:0000313" key="8">
    <source>
        <dbReference type="Proteomes" id="UP001051844"/>
    </source>
</evidence>
<evidence type="ECO:0000256" key="2">
    <source>
        <dbReference type="ARBA" id="ARBA00023002"/>
    </source>
</evidence>
<accession>A0A126XWL9</accession>
<dbReference type="Proteomes" id="UP001051844">
    <property type="component" value="Unassembled WGS sequence"/>
</dbReference>
<evidence type="ECO:0000313" key="5">
    <source>
        <dbReference type="EMBL" id="RZE46331.1"/>
    </source>
</evidence>
<dbReference type="Gene3D" id="3.40.50.720">
    <property type="entry name" value="NAD(P)-binding Rossmann-like Domain"/>
    <property type="match status" value="1"/>
</dbReference>
<dbReference type="PROSITE" id="PS00061">
    <property type="entry name" value="ADH_SHORT"/>
    <property type="match status" value="1"/>
</dbReference>
<dbReference type="PRINTS" id="PR00080">
    <property type="entry name" value="SDRFAMILY"/>
</dbReference>
<dbReference type="RefSeq" id="WP_030305716.1">
    <property type="nucleotide sequence ID" value="NZ_BNDZ01000003.1"/>
</dbReference>
<comment type="caution">
    <text evidence="3">The sequence shown here is derived from an EMBL/GenBank/DDBJ whole genome shotgun (WGS) entry which is preliminary data.</text>
</comment>
<gene>
    <name evidence="5" type="ORF">C0Q91_00050</name>
    <name evidence="4" type="ORF">C0Q92_00055</name>
    <name evidence="3" type="ORF">ScoT_00580</name>
</gene>
<dbReference type="FunFam" id="3.40.50.720:FF:000084">
    <property type="entry name" value="Short-chain dehydrogenase reductase"/>
    <property type="match status" value="1"/>
</dbReference>
<proteinExistence type="inferred from homology"/>
<dbReference type="EMBL" id="BNDZ01000003">
    <property type="protein sequence ID" value="GHI43884.1"/>
    <property type="molecule type" value="Genomic_DNA"/>
</dbReference>
<reference evidence="6 7" key="1">
    <citation type="submission" date="2017-12" db="EMBL/GenBank/DDBJ databases">
        <title>Population genomics insights into the ecological differentiation and adaptive evolution in streptomycetes.</title>
        <authorList>
            <person name="Li Y."/>
            <person name="Huang Y."/>
        </authorList>
    </citation>
    <scope>NUCLEOTIDE SEQUENCE [LARGE SCALE GENOMIC DNA]</scope>
    <source>
        <strain evidence="5 6">FXJ.2339</strain>
        <strain evidence="4 7">NBRC 100770</strain>
    </source>
</reference>
<dbReference type="Pfam" id="PF13561">
    <property type="entry name" value="adh_short_C2"/>
    <property type="match status" value="1"/>
</dbReference>
<dbReference type="GO" id="GO:0016616">
    <property type="term" value="F:oxidoreductase activity, acting on the CH-OH group of donors, NAD or NADP as acceptor"/>
    <property type="evidence" value="ECO:0007669"/>
    <property type="project" value="TreeGrafter"/>
</dbReference>
<dbReference type="InterPro" id="IPR020904">
    <property type="entry name" value="Sc_DH/Rdtase_CS"/>
</dbReference>
<dbReference type="InterPro" id="IPR036291">
    <property type="entry name" value="NAD(P)-bd_dom_sf"/>
</dbReference>
<dbReference type="CDD" id="cd05233">
    <property type="entry name" value="SDR_c"/>
    <property type="match status" value="1"/>
</dbReference>
<sequence length="259" mass="27021">MSPYPFQDRTAIVTGGAQGIGEAVVDALLARGAAVAVLDRDEAALERAADRHAAHADRMLPLAVDITDEAGVAAATGSVAERFGPATLLVNNAGINAYFDPAAMTSDEWDRVFAVDLKGAWLVAKQLIPGMRERETGSIVNVASLHARLTSAGYFPYAAAKSGLLGLTRSLALELAPHGVRVNAVSPGWTRTALVRDYFAAQPDPEAAQAEVVNVHPMRRMCEPRDVAEAVAFLLGPGARGITGAELPVDGGLGARFAG</sequence>
<keyword evidence="2" id="KW-0560">Oxidoreductase</keyword>
<evidence type="ECO:0000256" key="1">
    <source>
        <dbReference type="ARBA" id="ARBA00006484"/>
    </source>
</evidence>
<dbReference type="Proteomes" id="UP000292693">
    <property type="component" value="Unassembled WGS sequence"/>
</dbReference>
<dbReference type="EMBL" id="PKLK01000001">
    <property type="protein sequence ID" value="RZE46331.1"/>
    <property type="molecule type" value="Genomic_DNA"/>
</dbReference>
<accession>A0A0X3XEU3</accession>
<dbReference type="SUPFAM" id="SSF51735">
    <property type="entry name" value="NAD(P)-binding Rossmann-fold domains"/>
    <property type="match status" value="1"/>
</dbReference>
<dbReference type="GeneID" id="97265613"/>
<evidence type="ECO:0000313" key="7">
    <source>
        <dbReference type="Proteomes" id="UP000292693"/>
    </source>
</evidence>
<evidence type="ECO:0000313" key="4">
    <source>
        <dbReference type="EMBL" id="RZE30266.1"/>
    </source>
</evidence>
<comment type="similarity">
    <text evidence="1">Belongs to the short-chain dehydrogenases/reductases (SDR) family.</text>
</comment>
<dbReference type="EMBL" id="PKLL01000001">
    <property type="protein sequence ID" value="RZE30266.1"/>
    <property type="molecule type" value="Genomic_DNA"/>
</dbReference>
<evidence type="ECO:0000313" key="3">
    <source>
        <dbReference type="EMBL" id="GHI43884.1"/>
    </source>
</evidence>
<dbReference type="PANTHER" id="PTHR42760">
    <property type="entry name" value="SHORT-CHAIN DEHYDROGENASES/REDUCTASES FAMILY MEMBER"/>
    <property type="match status" value="1"/>
</dbReference>
<evidence type="ECO:0000313" key="6">
    <source>
        <dbReference type="Proteomes" id="UP000292095"/>
    </source>
</evidence>
<dbReference type="PRINTS" id="PR00081">
    <property type="entry name" value="GDHRDH"/>
</dbReference>
<dbReference type="PANTHER" id="PTHR42760:SF133">
    <property type="entry name" value="3-OXOACYL-[ACYL-CARRIER-PROTEIN] REDUCTASE"/>
    <property type="match status" value="1"/>
</dbReference>
<dbReference type="AlphaFoldDB" id="A0A126XWL9"/>